<dbReference type="EMBL" id="CP026604">
    <property type="protein sequence ID" value="AWB65562.1"/>
    <property type="molecule type" value="Genomic_DNA"/>
</dbReference>
<proteinExistence type="predicted"/>
<evidence type="ECO:0000313" key="1">
    <source>
        <dbReference type="EMBL" id="AWB65562.1"/>
    </source>
</evidence>
<dbReference type="InterPro" id="IPR011050">
    <property type="entry name" value="Pectin_lyase_fold/virulence"/>
</dbReference>
<dbReference type="PROSITE" id="PS51257">
    <property type="entry name" value="PROKAR_LIPOPROTEIN"/>
    <property type="match status" value="1"/>
</dbReference>
<organism evidence="1 2">
    <name type="scientific">Saccharobesus litoralis</name>
    <dbReference type="NCBI Taxonomy" id="2172099"/>
    <lineage>
        <taxon>Bacteria</taxon>
        <taxon>Pseudomonadati</taxon>
        <taxon>Pseudomonadota</taxon>
        <taxon>Gammaproteobacteria</taxon>
        <taxon>Alteromonadales</taxon>
        <taxon>Alteromonadaceae</taxon>
        <taxon>Saccharobesus</taxon>
    </lineage>
</organism>
<dbReference type="OrthoDB" id="9553347at2"/>
<dbReference type="SUPFAM" id="SSF51126">
    <property type="entry name" value="Pectin lyase-like"/>
    <property type="match status" value="1"/>
</dbReference>
<protein>
    <submittedName>
        <fullName evidence="1">Uncharacterized protein</fullName>
    </submittedName>
</protein>
<dbReference type="AlphaFoldDB" id="A0A2S0VN08"/>
<keyword evidence="2" id="KW-1185">Reference proteome</keyword>
<dbReference type="Gene3D" id="2.160.20.10">
    <property type="entry name" value="Single-stranded right-handed beta-helix, Pectin lyase-like"/>
    <property type="match status" value="1"/>
</dbReference>
<dbReference type="InterPro" id="IPR012334">
    <property type="entry name" value="Pectin_lyas_fold"/>
</dbReference>
<dbReference type="KEGG" id="cate:C2869_03530"/>
<name>A0A2S0VN08_9ALTE</name>
<dbReference type="Proteomes" id="UP000244441">
    <property type="component" value="Chromosome"/>
</dbReference>
<accession>A0A2S0VN08</accession>
<sequence length="335" mass="36760">MRTLIISVLCLVVVGCHSISTRSLSVPYTGQYEWDPQAQQLTFTSDGFLADSHLGWTVAKQVKRIIIAQNVRVTGRFNVLHSLTITGENAKTSVIYGTPIKRYNKLNNGCGLCKSAVLGKGKIVININNLTSLDPFGFHFTGRDGAVMIIDGVRAIDARGGHHNNSDGVSAASGSIVRNSYFATGDDIFKIYNDLTVENTQVKLITNTVPIQLGWGNYGNGAKGTFRNVTIFGDGGRTTTGNAIIDARKGQYDKQLTFNNVTINAPNSVLLNFWNEAPKKQHSPSSFIGTANIMFEQSNIQVKTLRKRWNMHAELRICGQSVEPNSPLNRWHCQG</sequence>
<reference evidence="1 2" key="1">
    <citation type="submission" date="2018-01" db="EMBL/GenBank/DDBJ databases">
        <title>Genome sequence of a Cantenovulum-like bacteria.</title>
        <authorList>
            <person name="Tan W.R."/>
            <person name="Lau N.-S."/>
            <person name="Go F."/>
            <person name="Amirul A.-A.A."/>
        </authorList>
    </citation>
    <scope>NUCLEOTIDE SEQUENCE [LARGE SCALE GENOMIC DNA]</scope>
    <source>
        <strain evidence="1 2">CCB-QB4</strain>
    </source>
</reference>
<dbReference type="RefSeq" id="WP_108601638.1">
    <property type="nucleotide sequence ID" value="NZ_CP026604.1"/>
</dbReference>
<gene>
    <name evidence="1" type="ORF">C2869_03530</name>
</gene>
<evidence type="ECO:0000313" key="2">
    <source>
        <dbReference type="Proteomes" id="UP000244441"/>
    </source>
</evidence>